<dbReference type="OrthoDB" id="9809709at2"/>
<dbReference type="CDD" id="cd09209">
    <property type="entry name" value="Lumazine_synthase-I"/>
    <property type="match status" value="1"/>
</dbReference>
<accession>A0A379MQB8</accession>
<organism evidence="8 9">
    <name type="scientific">Rikenella microfusus</name>
    <dbReference type="NCBI Taxonomy" id="28139"/>
    <lineage>
        <taxon>Bacteria</taxon>
        <taxon>Pseudomonadati</taxon>
        <taxon>Bacteroidota</taxon>
        <taxon>Bacteroidia</taxon>
        <taxon>Bacteroidales</taxon>
        <taxon>Rikenellaceae</taxon>
        <taxon>Rikenella</taxon>
    </lineage>
</organism>
<dbReference type="Gene3D" id="3.40.50.960">
    <property type="entry name" value="Lumazine/riboflavin synthase"/>
    <property type="match status" value="1"/>
</dbReference>
<dbReference type="HAMAP" id="MF_00178">
    <property type="entry name" value="Lumazine_synth"/>
    <property type="match status" value="1"/>
</dbReference>
<feature type="binding site" evidence="7">
    <location>
        <begin position="93"/>
        <end position="94"/>
    </location>
    <ligand>
        <name>(2S)-2-hydroxy-3-oxobutyl phosphate</name>
        <dbReference type="ChEBI" id="CHEBI:58830"/>
    </ligand>
</feature>
<evidence type="ECO:0000313" key="9">
    <source>
        <dbReference type="Proteomes" id="UP000255233"/>
    </source>
</evidence>
<dbReference type="SUPFAM" id="SSF52121">
    <property type="entry name" value="Lumazine synthase"/>
    <property type="match status" value="1"/>
</dbReference>
<dbReference type="GO" id="GO:0009349">
    <property type="term" value="C:riboflavin synthase complex"/>
    <property type="evidence" value="ECO:0007669"/>
    <property type="project" value="UniProtKB-UniRule"/>
</dbReference>
<evidence type="ECO:0000256" key="1">
    <source>
        <dbReference type="ARBA" id="ARBA00004917"/>
    </source>
</evidence>
<protein>
    <recommendedName>
        <fullName evidence="3 7">6,7-dimethyl-8-ribityllumazine synthase</fullName>
        <shortName evidence="7">DMRL synthase</shortName>
        <shortName evidence="7">LS</shortName>
        <shortName evidence="7">Lumazine synthase</shortName>
        <ecNumber evidence="3 7">2.5.1.78</ecNumber>
    </recommendedName>
</protein>
<feature type="binding site" evidence="7">
    <location>
        <position position="135"/>
    </location>
    <ligand>
        <name>(2S)-2-hydroxy-3-oxobutyl phosphate</name>
        <dbReference type="ChEBI" id="CHEBI:58830"/>
    </ligand>
</feature>
<comment type="catalytic activity">
    <reaction evidence="6 7">
        <text>(2S)-2-hydroxy-3-oxobutyl phosphate + 5-amino-6-(D-ribitylamino)uracil = 6,7-dimethyl-8-(1-D-ribityl)lumazine + phosphate + 2 H2O + H(+)</text>
        <dbReference type="Rhea" id="RHEA:26152"/>
        <dbReference type="ChEBI" id="CHEBI:15377"/>
        <dbReference type="ChEBI" id="CHEBI:15378"/>
        <dbReference type="ChEBI" id="CHEBI:15934"/>
        <dbReference type="ChEBI" id="CHEBI:43474"/>
        <dbReference type="ChEBI" id="CHEBI:58201"/>
        <dbReference type="ChEBI" id="CHEBI:58830"/>
        <dbReference type="EC" id="2.5.1.78"/>
    </reaction>
</comment>
<evidence type="ECO:0000256" key="3">
    <source>
        <dbReference type="ARBA" id="ARBA00012664"/>
    </source>
</evidence>
<dbReference type="Pfam" id="PF00885">
    <property type="entry name" value="DMRL_synthase"/>
    <property type="match status" value="1"/>
</dbReference>
<evidence type="ECO:0000256" key="7">
    <source>
        <dbReference type="HAMAP-Rule" id="MF_00178"/>
    </source>
</evidence>
<dbReference type="PANTHER" id="PTHR21058">
    <property type="entry name" value="6,7-DIMETHYL-8-RIBITYLLUMAZINE SYNTHASE DMRL SYNTHASE LUMAZINE SYNTHASE"/>
    <property type="match status" value="1"/>
</dbReference>
<keyword evidence="9" id="KW-1185">Reference proteome</keyword>
<name>A0A379MQB8_9BACT</name>
<dbReference type="STRING" id="880526.GCA_000427365_00394"/>
<feature type="binding site" evidence="7">
    <location>
        <begin position="64"/>
        <end position="66"/>
    </location>
    <ligand>
        <name>5-amino-6-(D-ribitylamino)uracil</name>
        <dbReference type="ChEBI" id="CHEBI:15934"/>
    </ligand>
</feature>
<evidence type="ECO:0000256" key="2">
    <source>
        <dbReference type="ARBA" id="ARBA00007424"/>
    </source>
</evidence>
<reference evidence="8 9" key="1">
    <citation type="submission" date="2018-06" db="EMBL/GenBank/DDBJ databases">
        <authorList>
            <consortium name="Pathogen Informatics"/>
            <person name="Doyle S."/>
        </authorList>
    </citation>
    <scope>NUCLEOTIDE SEQUENCE [LARGE SCALE GENOMIC DNA]</scope>
    <source>
        <strain evidence="8 9">NCTC11190</strain>
    </source>
</reference>
<dbReference type="InterPro" id="IPR036467">
    <property type="entry name" value="LS/RS_sf"/>
</dbReference>
<dbReference type="UniPathway" id="UPA00275">
    <property type="reaction ID" value="UER00404"/>
</dbReference>
<gene>
    <name evidence="7 8" type="primary">ribH</name>
    <name evidence="8" type="ORF">NCTC11190_01053</name>
</gene>
<comment type="pathway">
    <text evidence="1 7">Cofactor biosynthesis; riboflavin biosynthesis; riboflavin from 2-hydroxy-3-oxobutyl phosphate and 5-amino-6-(D-ribitylamino)uracil: step 1/2.</text>
</comment>
<feature type="binding site" evidence="7">
    <location>
        <position position="121"/>
    </location>
    <ligand>
        <name>5-amino-6-(D-ribitylamino)uracil</name>
        <dbReference type="ChEBI" id="CHEBI:15934"/>
    </ligand>
</feature>
<dbReference type="PANTHER" id="PTHR21058:SF0">
    <property type="entry name" value="6,7-DIMETHYL-8-RIBITYLLUMAZINE SYNTHASE"/>
    <property type="match status" value="1"/>
</dbReference>
<dbReference type="InterPro" id="IPR034964">
    <property type="entry name" value="LS"/>
</dbReference>
<evidence type="ECO:0000313" key="8">
    <source>
        <dbReference type="EMBL" id="SUE33841.1"/>
    </source>
</evidence>
<dbReference type="NCBIfam" id="TIGR00114">
    <property type="entry name" value="lumazine-synth"/>
    <property type="match status" value="1"/>
</dbReference>
<dbReference type="EMBL" id="UGVL01000001">
    <property type="protein sequence ID" value="SUE33841.1"/>
    <property type="molecule type" value="Genomic_DNA"/>
</dbReference>
<keyword evidence="4 7" id="KW-0686">Riboflavin biosynthesis</keyword>
<evidence type="ECO:0000256" key="4">
    <source>
        <dbReference type="ARBA" id="ARBA00022619"/>
    </source>
</evidence>
<dbReference type="RefSeq" id="WP_027290265.1">
    <property type="nucleotide sequence ID" value="NZ_CALVFX010000008.1"/>
</dbReference>
<comment type="similarity">
    <text evidence="2 7">Belongs to the DMRL synthase family.</text>
</comment>
<feature type="active site" description="Proton donor" evidence="7">
    <location>
        <position position="96"/>
    </location>
</feature>
<comment type="function">
    <text evidence="7">Catalyzes the formation of 6,7-dimethyl-8-ribityllumazine by condensation of 5-amino-6-(D-ribitylamino)uracil with 3,4-dihydroxy-2-butanone 4-phosphate. This is the penultimate step in the biosynthesis of riboflavin.</text>
</comment>
<feature type="binding site" evidence="7">
    <location>
        <begin position="88"/>
        <end position="90"/>
    </location>
    <ligand>
        <name>5-amino-6-(D-ribitylamino)uracil</name>
        <dbReference type="ChEBI" id="CHEBI:15934"/>
    </ligand>
</feature>
<evidence type="ECO:0000256" key="5">
    <source>
        <dbReference type="ARBA" id="ARBA00022679"/>
    </source>
</evidence>
<dbReference type="GO" id="GO:0009231">
    <property type="term" value="P:riboflavin biosynthetic process"/>
    <property type="evidence" value="ECO:0007669"/>
    <property type="project" value="UniProtKB-UniRule"/>
</dbReference>
<dbReference type="AlphaFoldDB" id="A0A379MQB8"/>
<feature type="binding site" evidence="7">
    <location>
        <position position="30"/>
    </location>
    <ligand>
        <name>5-amino-6-(D-ribitylamino)uracil</name>
        <dbReference type="ChEBI" id="CHEBI:15934"/>
    </ligand>
</feature>
<dbReference type="GO" id="GO:0000906">
    <property type="term" value="F:6,7-dimethyl-8-ribityllumazine synthase activity"/>
    <property type="evidence" value="ECO:0007669"/>
    <property type="project" value="UniProtKB-UniRule"/>
</dbReference>
<sequence>MASNLKNLSVFDRPVPSAAEMSFGIVVAEWNHAITSALLEGAVATLHAAGCPDEKISVKWVPGTFELAMGAQYFAEYTNVDAVIVLGCVIQGDTRHFDFVCQGVTMGVQQMQLSWNMPIAFGVLTTNDQQQALDRAGGKLGNKGDEAAATAIKMVALQREMEMEDNGEPAPARAVVN</sequence>
<dbReference type="EC" id="2.5.1.78" evidence="3 7"/>
<dbReference type="Proteomes" id="UP000255233">
    <property type="component" value="Unassembled WGS sequence"/>
</dbReference>
<proteinExistence type="inferred from homology"/>
<keyword evidence="5 7" id="KW-0808">Transferase</keyword>
<evidence type="ECO:0000256" key="6">
    <source>
        <dbReference type="ARBA" id="ARBA00048785"/>
    </source>
</evidence>
<dbReference type="InterPro" id="IPR002180">
    <property type="entry name" value="LS/RS"/>
</dbReference>
<dbReference type="GO" id="GO:0005829">
    <property type="term" value="C:cytosol"/>
    <property type="evidence" value="ECO:0007669"/>
    <property type="project" value="TreeGrafter"/>
</dbReference>